<dbReference type="InterPro" id="IPR008979">
    <property type="entry name" value="Galactose-bd-like_sf"/>
</dbReference>
<organism evidence="2 3">
    <name type="scientific">Capsicum baccatum</name>
    <name type="common">Peruvian pepper</name>
    <dbReference type="NCBI Taxonomy" id="33114"/>
    <lineage>
        <taxon>Eukaryota</taxon>
        <taxon>Viridiplantae</taxon>
        <taxon>Streptophyta</taxon>
        <taxon>Embryophyta</taxon>
        <taxon>Tracheophyta</taxon>
        <taxon>Spermatophyta</taxon>
        <taxon>Magnoliopsida</taxon>
        <taxon>eudicotyledons</taxon>
        <taxon>Gunneridae</taxon>
        <taxon>Pentapetalae</taxon>
        <taxon>asterids</taxon>
        <taxon>lamiids</taxon>
        <taxon>Solanales</taxon>
        <taxon>Solanaceae</taxon>
        <taxon>Solanoideae</taxon>
        <taxon>Capsiceae</taxon>
        <taxon>Capsicum</taxon>
    </lineage>
</organism>
<feature type="chain" id="PRO_5013962086" evidence="1">
    <location>
        <begin position="18"/>
        <end position="458"/>
    </location>
</feature>
<accession>A0A2G2V158</accession>
<gene>
    <name evidence="2" type="ORF">CQW23_33676</name>
</gene>
<sequence length="458" mass="50507">MLHAASLICRLLKQVSSQGSCIKMMPAGGGLCWQSYNEETPTADDSDTLTANGLWEQKKSPEIHQTICGFLKNGKDPYLTVMSAGHVLHVFVNGKLAATKLTHSGNVKLRAGINKISLLSVSVGLPNVGVHYDTWNVGVLGPVTLSGLNEGSRDLAKQKWSYKVGLKGDSLSLHTLSGSSSVEWVQGSLVAQKQPVTWYKATFNSPGRFNEKKCQTNCGQPSQRWFKCVILNVLLCLLLKLLTSWRYAIVQDMTVAGLGLNKFCYARLIAAHKNKEPVTDDIASEIIELVEQSNGWSAVEALSDIPVRSMIGVTEEELYNLPITEYIFRLGGFLNREVRVYHVAFHACADLKSVELTRGHSGSANSQTIKNEVGDCGNVNEALDEHGRHMAGIMKEADELRMKTLKEIVLNILKPIQAVEYLSATKKLKNCFKIWGKNRDQIVTTRTKAQACDKHPEP</sequence>
<evidence type="ECO:0000313" key="3">
    <source>
        <dbReference type="Proteomes" id="UP000224567"/>
    </source>
</evidence>
<comment type="caution">
    <text evidence="2">The sequence shown here is derived from an EMBL/GenBank/DDBJ whole genome shotgun (WGS) entry which is preliminary data.</text>
</comment>
<dbReference type="PANTHER" id="PTHR47801">
    <property type="entry name" value="OS05G0145600 PROTEIN"/>
    <property type="match status" value="1"/>
</dbReference>
<dbReference type="PANTHER" id="PTHR47801:SF1">
    <property type="entry name" value="OS05G0145600 PROTEIN"/>
    <property type="match status" value="1"/>
</dbReference>
<dbReference type="Proteomes" id="UP000224567">
    <property type="component" value="Unassembled WGS sequence"/>
</dbReference>
<name>A0A2G2V158_CAPBA</name>
<proteinExistence type="predicted"/>
<protein>
    <submittedName>
        <fullName evidence="2">Uncharacterized protein</fullName>
    </submittedName>
</protein>
<dbReference type="AlphaFoldDB" id="A0A2G2V158"/>
<dbReference type="SUPFAM" id="SSF49785">
    <property type="entry name" value="Galactose-binding domain-like"/>
    <property type="match status" value="1"/>
</dbReference>
<evidence type="ECO:0000256" key="1">
    <source>
        <dbReference type="SAM" id="SignalP"/>
    </source>
</evidence>
<dbReference type="OrthoDB" id="1327944at2759"/>
<evidence type="ECO:0000313" key="2">
    <source>
        <dbReference type="EMBL" id="PHT26716.1"/>
    </source>
</evidence>
<dbReference type="EMBL" id="MLFT02000658">
    <property type="protein sequence ID" value="PHT26716.1"/>
    <property type="molecule type" value="Genomic_DNA"/>
</dbReference>
<dbReference type="STRING" id="33114.A0A2G2V158"/>
<keyword evidence="1" id="KW-0732">Signal</keyword>
<dbReference type="GO" id="GO:0005739">
    <property type="term" value="C:mitochondrion"/>
    <property type="evidence" value="ECO:0007669"/>
    <property type="project" value="TreeGrafter"/>
</dbReference>
<feature type="signal peptide" evidence="1">
    <location>
        <begin position="1"/>
        <end position="17"/>
    </location>
</feature>
<reference evidence="2 3" key="1">
    <citation type="journal article" date="2017" name="Genome Biol.">
        <title>New reference genome sequences of hot pepper reveal the massive evolution of plant disease-resistance genes by retroduplication.</title>
        <authorList>
            <person name="Kim S."/>
            <person name="Park J."/>
            <person name="Yeom S.I."/>
            <person name="Kim Y.M."/>
            <person name="Seo E."/>
            <person name="Kim K.T."/>
            <person name="Kim M.S."/>
            <person name="Lee J.M."/>
            <person name="Cheong K."/>
            <person name="Shin H.S."/>
            <person name="Kim S.B."/>
            <person name="Han K."/>
            <person name="Lee J."/>
            <person name="Park M."/>
            <person name="Lee H.A."/>
            <person name="Lee H.Y."/>
            <person name="Lee Y."/>
            <person name="Oh S."/>
            <person name="Lee J.H."/>
            <person name="Choi E."/>
            <person name="Choi E."/>
            <person name="Lee S.E."/>
            <person name="Jeon J."/>
            <person name="Kim H."/>
            <person name="Choi G."/>
            <person name="Song H."/>
            <person name="Lee J."/>
            <person name="Lee S.C."/>
            <person name="Kwon J.K."/>
            <person name="Lee H.Y."/>
            <person name="Koo N."/>
            <person name="Hong Y."/>
            <person name="Kim R.W."/>
            <person name="Kang W.H."/>
            <person name="Huh J.H."/>
            <person name="Kang B.C."/>
            <person name="Yang T.J."/>
            <person name="Lee Y.H."/>
            <person name="Bennetzen J.L."/>
            <person name="Choi D."/>
        </authorList>
    </citation>
    <scope>NUCLEOTIDE SEQUENCE [LARGE SCALE GENOMIC DNA]</scope>
    <source>
        <strain evidence="3">cv. PBC81</strain>
    </source>
</reference>
<reference evidence="3" key="2">
    <citation type="journal article" date="2017" name="J. Anim. Genet.">
        <title>Multiple reference genome sequences of hot pepper reveal the massive evolution of plant disease resistance genes by retroduplication.</title>
        <authorList>
            <person name="Kim S."/>
            <person name="Park J."/>
            <person name="Yeom S.-I."/>
            <person name="Kim Y.-M."/>
            <person name="Seo E."/>
            <person name="Kim K.-T."/>
            <person name="Kim M.-S."/>
            <person name="Lee J.M."/>
            <person name="Cheong K."/>
            <person name="Shin H.-S."/>
            <person name="Kim S.-B."/>
            <person name="Han K."/>
            <person name="Lee J."/>
            <person name="Park M."/>
            <person name="Lee H.-A."/>
            <person name="Lee H.-Y."/>
            <person name="Lee Y."/>
            <person name="Oh S."/>
            <person name="Lee J.H."/>
            <person name="Choi E."/>
            <person name="Choi E."/>
            <person name="Lee S.E."/>
            <person name="Jeon J."/>
            <person name="Kim H."/>
            <person name="Choi G."/>
            <person name="Song H."/>
            <person name="Lee J."/>
            <person name="Lee S.-C."/>
            <person name="Kwon J.-K."/>
            <person name="Lee H.-Y."/>
            <person name="Koo N."/>
            <person name="Hong Y."/>
            <person name="Kim R.W."/>
            <person name="Kang W.-H."/>
            <person name="Huh J.H."/>
            <person name="Kang B.-C."/>
            <person name="Yang T.-J."/>
            <person name="Lee Y.-H."/>
            <person name="Bennetzen J.L."/>
            <person name="Choi D."/>
        </authorList>
    </citation>
    <scope>NUCLEOTIDE SEQUENCE [LARGE SCALE GENOMIC DNA]</scope>
    <source>
        <strain evidence="3">cv. PBC81</strain>
    </source>
</reference>
<keyword evidence="3" id="KW-1185">Reference proteome</keyword>